<keyword evidence="1" id="KW-0238">DNA-binding</keyword>
<dbReference type="InterPro" id="IPR001789">
    <property type="entry name" value="Sig_transdc_resp-reg_receiver"/>
</dbReference>
<feature type="domain" description="Response regulatory" evidence="4">
    <location>
        <begin position="9"/>
        <end position="124"/>
    </location>
</feature>
<feature type="domain" description="HTH luxR-type" evidence="3">
    <location>
        <begin position="151"/>
        <end position="216"/>
    </location>
</feature>
<dbReference type="GO" id="GO:0000160">
    <property type="term" value="P:phosphorelay signal transduction system"/>
    <property type="evidence" value="ECO:0007669"/>
    <property type="project" value="InterPro"/>
</dbReference>
<accession>A0A315FK31</accession>
<evidence type="ECO:0008006" key="7">
    <source>
        <dbReference type="Google" id="ProtNLM"/>
    </source>
</evidence>
<dbReference type="InterPro" id="IPR011006">
    <property type="entry name" value="CheY-like_superfamily"/>
</dbReference>
<dbReference type="EMBL" id="NESN01000003">
    <property type="protein sequence ID" value="PUE53497.1"/>
    <property type="molecule type" value="Genomic_DNA"/>
</dbReference>
<evidence type="ECO:0000256" key="2">
    <source>
        <dbReference type="PROSITE-ProRule" id="PRU00169"/>
    </source>
</evidence>
<dbReference type="PRINTS" id="PR00038">
    <property type="entry name" value="HTHLUXR"/>
</dbReference>
<keyword evidence="6" id="KW-1185">Reference proteome</keyword>
<evidence type="ECO:0000259" key="4">
    <source>
        <dbReference type="PROSITE" id="PS50110"/>
    </source>
</evidence>
<dbReference type="InterPro" id="IPR016032">
    <property type="entry name" value="Sig_transdc_resp-reg_C-effctor"/>
</dbReference>
<feature type="modified residue" description="4-aspartylphosphate" evidence="2">
    <location>
        <position position="60"/>
    </location>
</feature>
<evidence type="ECO:0000256" key="1">
    <source>
        <dbReference type="ARBA" id="ARBA00023125"/>
    </source>
</evidence>
<dbReference type="SUPFAM" id="SSF46894">
    <property type="entry name" value="C-terminal effector domain of the bipartite response regulators"/>
    <property type="match status" value="1"/>
</dbReference>
<proteinExistence type="predicted"/>
<dbReference type="Proteomes" id="UP000250790">
    <property type="component" value="Unassembled WGS sequence"/>
</dbReference>
<dbReference type="GO" id="GO:0003677">
    <property type="term" value="F:DNA binding"/>
    <property type="evidence" value="ECO:0007669"/>
    <property type="project" value="UniProtKB-KW"/>
</dbReference>
<name>A0A315FK31_9BURK</name>
<evidence type="ECO:0000313" key="5">
    <source>
        <dbReference type="EMBL" id="PUE53497.1"/>
    </source>
</evidence>
<evidence type="ECO:0000259" key="3">
    <source>
        <dbReference type="PROSITE" id="PS50043"/>
    </source>
</evidence>
<dbReference type="GO" id="GO:0006355">
    <property type="term" value="P:regulation of DNA-templated transcription"/>
    <property type="evidence" value="ECO:0007669"/>
    <property type="project" value="InterPro"/>
</dbReference>
<comment type="caution">
    <text evidence="5">The sequence shown here is derived from an EMBL/GenBank/DDBJ whole genome shotgun (WGS) entry which is preliminary data.</text>
</comment>
<dbReference type="InterPro" id="IPR000792">
    <property type="entry name" value="Tscrpt_reg_LuxR_C"/>
</dbReference>
<dbReference type="PROSITE" id="PS50043">
    <property type="entry name" value="HTH_LUXR_2"/>
    <property type="match status" value="1"/>
</dbReference>
<keyword evidence="2" id="KW-0597">Phosphoprotein</keyword>
<evidence type="ECO:0000313" key="6">
    <source>
        <dbReference type="Proteomes" id="UP000250790"/>
    </source>
</evidence>
<dbReference type="PANTHER" id="PTHR43214">
    <property type="entry name" value="TWO-COMPONENT RESPONSE REGULATOR"/>
    <property type="match status" value="1"/>
</dbReference>
<dbReference type="InterPro" id="IPR039420">
    <property type="entry name" value="WalR-like"/>
</dbReference>
<dbReference type="SMART" id="SM00421">
    <property type="entry name" value="HTH_LUXR"/>
    <property type="match status" value="1"/>
</dbReference>
<dbReference type="Pfam" id="PF00196">
    <property type="entry name" value="GerE"/>
    <property type="match status" value="1"/>
</dbReference>
<gene>
    <name evidence="5" type="ORF">B9Z37_10630</name>
</gene>
<dbReference type="Gene3D" id="3.40.50.2300">
    <property type="match status" value="1"/>
</dbReference>
<dbReference type="PROSITE" id="PS50110">
    <property type="entry name" value="RESPONSE_REGULATORY"/>
    <property type="match status" value="1"/>
</dbReference>
<reference evidence="5 6" key="1">
    <citation type="submission" date="2017-04" db="EMBL/GenBank/DDBJ databases">
        <title>Unexpected and diverse lifestyles within the genus Limnohabitans.</title>
        <authorList>
            <person name="Kasalicky V."/>
            <person name="Mehrshad M."/>
            <person name="Andrei S.-A."/>
            <person name="Salcher M."/>
            <person name="Kratochvilova H."/>
            <person name="Simek K."/>
            <person name="Ghai R."/>
        </authorList>
    </citation>
    <scope>NUCLEOTIDE SEQUENCE [LARGE SCALE GENOMIC DNA]</scope>
    <source>
        <strain evidence="5 6">II-B4</strain>
    </source>
</reference>
<sequence length="218" mass="24206">MVLFEISVQVLLVNSDQVMTNLLTKELGSENDIQLLCVAQSRREGKRLIENKNFDVMLIDPVLKDGNGFDLISYAKKIRPLCEVVVAGRDEGEDAMRAFASGAMGYVPCTGAEGRYAHAVKQVACGGAYMTPRMSREVLCQLESKSALVDRRREMERLTLRELQILRMVADGHTSLPLGRKLGISCQTVNAHVKNILRKLNVRTRAQAIAKAYEQGVL</sequence>
<protein>
    <recommendedName>
        <fullName evidence="7">DNA-binding response regulator</fullName>
    </recommendedName>
</protein>
<dbReference type="CDD" id="cd06170">
    <property type="entry name" value="LuxR_C_like"/>
    <property type="match status" value="1"/>
</dbReference>
<organism evidence="5 6">
    <name type="scientific">Limnohabitans parvus II-B4</name>
    <dbReference type="NCBI Taxonomy" id="1293052"/>
    <lineage>
        <taxon>Bacteria</taxon>
        <taxon>Pseudomonadati</taxon>
        <taxon>Pseudomonadota</taxon>
        <taxon>Betaproteobacteria</taxon>
        <taxon>Burkholderiales</taxon>
        <taxon>Comamonadaceae</taxon>
        <taxon>Limnohabitans</taxon>
    </lineage>
</organism>
<dbReference type="SUPFAM" id="SSF52172">
    <property type="entry name" value="CheY-like"/>
    <property type="match status" value="1"/>
</dbReference>
<dbReference type="Pfam" id="PF00072">
    <property type="entry name" value="Response_reg"/>
    <property type="match status" value="1"/>
</dbReference>
<dbReference type="AlphaFoldDB" id="A0A315FK31"/>